<evidence type="ECO:0000256" key="2">
    <source>
        <dbReference type="ARBA" id="ARBA00010581"/>
    </source>
</evidence>
<comment type="subcellular location">
    <subcellularLocation>
        <location evidence="1">Membrane</location>
        <topology evidence="1">Multi-pass membrane protein</topology>
    </subcellularLocation>
</comment>
<organism evidence="11">
    <name type="scientific">Pandarus rhincodonicus</name>
    <name type="common">Copepod</name>
    <dbReference type="NCBI Taxonomy" id="1473543"/>
    <lineage>
        <taxon>Eukaryota</taxon>
        <taxon>Metazoa</taxon>
        <taxon>Ecdysozoa</taxon>
        <taxon>Arthropoda</taxon>
        <taxon>Crustacea</taxon>
        <taxon>Multicrustacea</taxon>
        <taxon>Hexanauplia</taxon>
        <taxon>Copepoda</taxon>
        <taxon>Siphonostomatoida</taxon>
        <taxon>Pandaridae</taxon>
        <taxon>Pandarus</taxon>
    </lineage>
</organism>
<dbReference type="InterPro" id="IPR033945">
    <property type="entry name" value="Cyt_c_oxase_su3_dom"/>
</dbReference>
<keyword evidence="8 11" id="KW-0496">Mitochondrion</keyword>
<dbReference type="FunFam" id="1.20.120.80:FF:000002">
    <property type="entry name" value="Cytochrome c oxidase subunit 3"/>
    <property type="match status" value="1"/>
</dbReference>
<keyword evidence="4 8" id="KW-0812">Transmembrane</keyword>
<dbReference type="Gene3D" id="1.10.287.70">
    <property type="match status" value="1"/>
</dbReference>
<comment type="similarity">
    <text evidence="2 8">Belongs to the cytochrome c oxidase subunit 3 family.</text>
</comment>
<dbReference type="PANTHER" id="PTHR11403:SF7">
    <property type="entry name" value="CYTOCHROME C OXIDASE SUBUNIT 3"/>
    <property type="match status" value="1"/>
</dbReference>
<dbReference type="InterPro" id="IPR035973">
    <property type="entry name" value="Cyt_c_oxidase_su3-like_sf"/>
</dbReference>
<evidence type="ECO:0000256" key="9">
    <source>
        <dbReference type="SAM" id="Phobius"/>
    </source>
</evidence>
<evidence type="ECO:0000256" key="1">
    <source>
        <dbReference type="ARBA" id="ARBA00004141"/>
    </source>
</evidence>
<feature type="transmembrane region" description="Helical" evidence="9">
    <location>
        <begin position="80"/>
        <end position="103"/>
    </location>
</feature>
<dbReference type="SUPFAM" id="SSF81452">
    <property type="entry name" value="Cytochrome c oxidase subunit III-like"/>
    <property type="match status" value="1"/>
</dbReference>
<evidence type="ECO:0000313" key="11">
    <source>
        <dbReference type="EMBL" id="CDN96548.1"/>
    </source>
</evidence>
<feature type="transmembrane region" description="Helical" evidence="9">
    <location>
        <begin position="162"/>
        <end position="179"/>
    </location>
</feature>
<dbReference type="PROSITE" id="PS50253">
    <property type="entry name" value="COX3"/>
    <property type="match status" value="1"/>
</dbReference>
<dbReference type="Gene3D" id="1.20.120.80">
    <property type="entry name" value="Cytochrome c oxidase, subunit III, four-helix bundle"/>
    <property type="match status" value="1"/>
</dbReference>
<evidence type="ECO:0000256" key="6">
    <source>
        <dbReference type="ARBA" id="ARBA00022989"/>
    </source>
</evidence>
<evidence type="ECO:0000256" key="4">
    <source>
        <dbReference type="ARBA" id="ARBA00022692"/>
    </source>
</evidence>
<feature type="transmembrane region" description="Helical" evidence="9">
    <location>
        <begin position="199"/>
        <end position="221"/>
    </location>
</feature>
<feature type="transmembrane region" description="Helical" evidence="9">
    <location>
        <begin position="242"/>
        <end position="261"/>
    </location>
</feature>
<dbReference type="EMBL" id="HG942363">
    <property type="protein sequence ID" value="CDN96548.1"/>
    <property type="molecule type" value="Genomic_DNA"/>
</dbReference>
<keyword evidence="5" id="KW-1278">Translocase</keyword>
<comment type="function">
    <text evidence="8">Component of the cytochrome c oxidase, the last enzyme in the mitochondrial electron transport chain which drives oxidative phosphorylation. The respiratory chain contains 3 multisubunit complexes succinate dehydrogenase (complex II, CII), ubiquinol-cytochrome c oxidoreductase (cytochrome b-c1 complex, complex III, CIII) and cytochrome c oxidase (complex IV, CIV), that cooperate to transfer electrons derived from NADH and succinate to molecular oxygen, creating an electrochemical gradient over the inner membrane that drives transmembrane transport and the ATP synthase. Cytochrome c oxidase is the component of the respiratory chain that catalyzes the reduction of oxygen to water. Electrons originating from reduced cytochrome c in the intermembrane space (IMS) are transferred via the dinuclear copper A center (CU(A)) of subunit 2 and heme A of subunit 1 to the active site in subunit 1, a binuclear center (BNC) formed by heme A3 and copper B (CU(B)). The BNC reduces molecular oxygen to 2 water molecules using 4 electrons from cytochrome c in the IMS and 4 protons from the mitochondrial matrix.</text>
</comment>
<reference evidence="11" key="1">
    <citation type="submission" date="2014-02" db="EMBL/GenBank/DDBJ databases">
        <authorList>
            <person name="Gan H."/>
        </authorList>
    </citation>
    <scope>NUCLEOTIDE SEQUENCE</scope>
</reference>
<evidence type="ECO:0000256" key="5">
    <source>
        <dbReference type="ARBA" id="ARBA00022967"/>
    </source>
</evidence>
<sequence length="266" mass="29581">MSSMVRHPFHLVDDSPWPLLSALSALFLTLGLLGLFSESSSLLVFNALLLLMMVMLQWWVDVSLEGSHQGLHSKVVQSGLRWGMVLFIMSEVLFFFSFFWAYFHSSLSPGVEIGGNEWPPLGVLGLNPWEVPLLNTVVLLSSGVSVTWSHHSLMLGDHSSSVKSLLVTVLLGGYFTLLQGVEYLEASFNISDSVYGSTFFLLTGFHGLHVIVGASFLLVCYARMTRGHLGKTHHFGFEAAAWYWHFVDVVWLFLFIGVYCLTKGAV</sequence>
<dbReference type="InterPro" id="IPR000298">
    <property type="entry name" value="Cyt_c_oxidase-like_su3"/>
</dbReference>
<dbReference type="InterPro" id="IPR024791">
    <property type="entry name" value="Cyt_c/ubiquinol_Oxase_su3"/>
</dbReference>
<dbReference type="InterPro" id="IPR013833">
    <property type="entry name" value="Cyt_c_oxidase_su3_a-hlx"/>
</dbReference>
<proteinExistence type="inferred from homology"/>
<keyword evidence="7 9" id="KW-0472">Membrane</keyword>
<dbReference type="PANTHER" id="PTHR11403">
    <property type="entry name" value="CYTOCHROME C OXIDASE SUBUNIT III"/>
    <property type="match status" value="1"/>
</dbReference>
<dbReference type="GO" id="GO:0004129">
    <property type="term" value="F:cytochrome-c oxidase activity"/>
    <property type="evidence" value="ECO:0007669"/>
    <property type="project" value="InterPro"/>
</dbReference>
<reference evidence="11" key="2">
    <citation type="submission" date="2014-04" db="EMBL/GenBank/DDBJ databases">
        <title>Complete mitochondrial genome of Pandarus rhincodonicus.</title>
        <authorList>
            <person name="Gan H.M."/>
            <person name="Tan M.H."/>
            <person name="Meekan M."/>
            <person name="Austin C.M."/>
        </authorList>
    </citation>
    <scope>NUCLEOTIDE SEQUENCE</scope>
</reference>
<evidence type="ECO:0000256" key="8">
    <source>
        <dbReference type="RuleBase" id="RU003375"/>
    </source>
</evidence>
<dbReference type="Pfam" id="PF00510">
    <property type="entry name" value="COX3"/>
    <property type="match status" value="1"/>
</dbReference>
<evidence type="ECO:0000259" key="10">
    <source>
        <dbReference type="PROSITE" id="PS50253"/>
    </source>
</evidence>
<dbReference type="GO" id="GO:0006123">
    <property type="term" value="P:mitochondrial electron transport, cytochrome c to oxygen"/>
    <property type="evidence" value="ECO:0007669"/>
    <property type="project" value="TreeGrafter"/>
</dbReference>
<dbReference type="GO" id="GO:0005739">
    <property type="term" value="C:mitochondrion"/>
    <property type="evidence" value="ECO:0007669"/>
    <property type="project" value="TreeGrafter"/>
</dbReference>
<protein>
    <recommendedName>
        <fullName evidence="3 8">Cytochrome c oxidase subunit 3</fullName>
    </recommendedName>
</protein>
<evidence type="ECO:0000256" key="3">
    <source>
        <dbReference type="ARBA" id="ARBA00015944"/>
    </source>
</evidence>
<feature type="transmembrane region" description="Helical" evidence="9">
    <location>
        <begin position="17"/>
        <end position="36"/>
    </location>
</feature>
<dbReference type="GO" id="GO:0016020">
    <property type="term" value="C:membrane"/>
    <property type="evidence" value="ECO:0007669"/>
    <property type="project" value="UniProtKB-SubCell"/>
</dbReference>
<accession>A0A024J5H1</accession>
<feature type="domain" description="Heme-copper oxidase subunit III family profile" evidence="10">
    <location>
        <begin position="5"/>
        <end position="263"/>
    </location>
</feature>
<feature type="transmembrane region" description="Helical" evidence="9">
    <location>
        <begin position="43"/>
        <end position="60"/>
    </location>
</feature>
<geneLocation type="mitochondrion" evidence="11"/>
<gene>
    <name evidence="11" type="primary">cox3</name>
</gene>
<dbReference type="CDD" id="cd01665">
    <property type="entry name" value="Cyt_c_Oxidase_III"/>
    <property type="match status" value="1"/>
</dbReference>
<evidence type="ECO:0000256" key="7">
    <source>
        <dbReference type="ARBA" id="ARBA00023136"/>
    </source>
</evidence>
<name>A0A024J5H1_PANRH</name>
<keyword evidence="6 9" id="KW-1133">Transmembrane helix</keyword>
<dbReference type="AlphaFoldDB" id="A0A024J5H1"/>